<keyword evidence="3" id="KW-1185">Reference proteome</keyword>
<dbReference type="OrthoDB" id="5850953at2759"/>
<accession>A0A9P1NCI4</accession>
<reference evidence="2" key="1">
    <citation type="submission" date="2022-11" db="EMBL/GenBank/DDBJ databases">
        <authorList>
            <person name="Kikuchi T."/>
        </authorList>
    </citation>
    <scope>NUCLEOTIDE SEQUENCE</scope>
    <source>
        <strain evidence="2">PS1010</strain>
    </source>
</reference>
<sequence>MIVFSLLIAIASACLPNPFMGYSPGYGGYYAPAAVPYNPYGAFARGPYRAEPQRGPSAEGAPGVAQNPVQPRFASQVDEIKSVSTLNCAKFSDKCRWANTQEEELDWSTLSENEQAMAFLQTLGVQTIPDLAAGVLTSATRKGWEGGQLVSDPLPCINHGLKVTATVWKSKLGAVSEQPKLQICTKNTNEEKFPLVNCNEFDIRNGVPMSMDIPAPNNPNTPAQIVFYGNNFIAAEGGALYLQDIVIDGQLSCNGETLDSHPILVQQEAKTISEPTRAKVNDNEKRSFSESLGPIKAIERAGLEAIDANPNSMDLQQVVVENAPISQIPSLFESCLALSCNPSDLSCKFWRSAGNNRWEIGVSGRVSNPLTGIHLPPGTAQKFLVAPFFDSHITSYTLVSEQLNIPLLEEVFFCFYEYYATEGLSISVCTDKMDCFYKKTELAMGEDLQKNKKWNIRCTKLPPGTYELRVIAENSGENKGEIGFLPIRLSRDDQGTQLIC</sequence>
<name>A0A9P1NCI4_9PELO</name>
<dbReference type="AlphaFoldDB" id="A0A9P1NCI4"/>
<dbReference type="Proteomes" id="UP001152747">
    <property type="component" value="Unassembled WGS sequence"/>
</dbReference>
<keyword evidence="1" id="KW-0732">Signal</keyword>
<evidence type="ECO:0000256" key="1">
    <source>
        <dbReference type="SAM" id="SignalP"/>
    </source>
</evidence>
<protein>
    <recommendedName>
        <fullName evidence="4">MAM domain-containing protein</fullName>
    </recommendedName>
</protein>
<dbReference type="EMBL" id="CANHGI010000006">
    <property type="protein sequence ID" value="CAI5455998.1"/>
    <property type="molecule type" value="Genomic_DNA"/>
</dbReference>
<feature type="chain" id="PRO_5040360053" description="MAM domain-containing protein" evidence="1">
    <location>
        <begin position="22"/>
        <end position="500"/>
    </location>
</feature>
<evidence type="ECO:0000313" key="3">
    <source>
        <dbReference type="Proteomes" id="UP001152747"/>
    </source>
</evidence>
<feature type="signal peptide" evidence="1">
    <location>
        <begin position="1"/>
        <end position="21"/>
    </location>
</feature>
<evidence type="ECO:0000313" key="2">
    <source>
        <dbReference type="EMBL" id="CAI5455998.1"/>
    </source>
</evidence>
<comment type="caution">
    <text evidence="2">The sequence shown here is derived from an EMBL/GenBank/DDBJ whole genome shotgun (WGS) entry which is preliminary data.</text>
</comment>
<evidence type="ECO:0008006" key="4">
    <source>
        <dbReference type="Google" id="ProtNLM"/>
    </source>
</evidence>
<gene>
    <name evidence="2" type="ORF">CAMP_LOCUS18635</name>
</gene>
<organism evidence="2 3">
    <name type="scientific">Caenorhabditis angaria</name>
    <dbReference type="NCBI Taxonomy" id="860376"/>
    <lineage>
        <taxon>Eukaryota</taxon>
        <taxon>Metazoa</taxon>
        <taxon>Ecdysozoa</taxon>
        <taxon>Nematoda</taxon>
        <taxon>Chromadorea</taxon>
        <taxon>Rhabditida</taxon>
        <taxon>Rhabditina</taxon>
        <taxon>Rhabditomorpha</taxon>
        <taxon>Rhabditoidea</taxon>
        <taxon>Rhabditidae</taxon>
        <taxon>Peloderinae</taxon>
        <taxon>Caenorhabditis</taxon>
    </lineage>
</organism>
<proteinExistence type="predicted"/>